<feature type="compositionally biased region" description="Basic and acidic residues" evidence="4">
    <location>
        <begin position="148"/>
        <end position="170"/>
    </location>
</feature>
<feature type="compositionally biased region" description="Acidic residues" evidence="4">
    <location>
        <begin position="171"/>
        <end position="201"/>
    </location>
</feature>
<keyword evidence="1" id="KW-0677">Repeat</keyword>
<dbReference type="PANTHER" id="PTHR15081:SF1">
    <property type="entry name" value="NUCLEAR AUTOANTIGENIC SPERM PROTEIN"/>
    <property type="match status" value="1"/>
</dbReference>
<accession>A0ABR3DU87</accession>
<keyword evidence="7" id="KW-1185">Reference proteome</keyword>
<feature type="coiled-coil region" evidence="3">
    <location>
        <begin position="349"/>
        <end position="399"/>
    </location>
</feature>
<organism evidence="6 7">
    <name type="scientific">Neurospora intermedia</name>
    <dbReference type="NCBI Taxonomy" id="5142"/>
    <lineage>
        <taxon>Eukaryota</taxon>
        <taxon>Fungi</taxon>
        <taxon>Dikarya</taxon>
        <taxon>Ascomycota</taxon>
        <taxon>Pezizomycotina</taxon>
        <taxon>Sordariomycetes</taxon>
        <taxon>Sordariomycetidae</taxon>
        <taxon>Sordariales</taxon>
        <taxon>Sordariaceae</taxon>
        <taxon>Neurospora</taxon>
    </lineage>
</organism>
<protein>
    <recommendedName>
        <fullName evidence="5">Tetratricopeptide SHNi-TPR domain-containing protein</fullName>
    </recommendedName>
</protein>
<keyword evidence="2" id="KW-0802">TPR repeat</keyword>
<dbReference type="SUPFAM" id="SSF48452">
    <property type="entry name" value="TPR-like"/>
    <property type="match status" value="1"/>
</dbReference>
<dbReference type="InterPro" id="IPR019544">
    <property type="entry name" value="Tetratricopeptide_SHNi-TPR_dom"/>
</dbReference>
<feature type="compositionally biased region" description="Basic and acidic residues" evidence="4">
    <location>
        <begin position="225"/>
        <end position="240"/>
    </location>
</feature>
<dbReference type="InterPro" id="IPR011716">
    <property type="entry name" value="TPR-3"/>
</dbReference>
<dbReference type="InterPro" id="IPR011990">
    <property type="entry name" value="TPR-like_helical_dom_sf"/>
</dbReference>
<dbReference type="PANTHER" id="PTHR15081">
    <property type="entry name" value="NUCLEAR AUTOANTIGENIC SPERM PROTEIN NASP -RELATED"/>
    <property type="match status" value="1"/>
</dbReference>
<evidence type="ECO:0000256" key="1">
    <source>
        <dbReference type="ARBA" id="ARBA00022737"/>
    </source>
</evidence>
<proteinExistence type="predicted"/>
<keyword evidence="3" id="KW-0175">Coiled coil</keyword>
<evidence type="ECO:0000313" key="7">
    <source>
        <dbReference type="Proteomes" id="UP001451303"/>
    </source>
</evidence>
<evidence type="ECO:0000259" key="5">
    <source>
        <dbReference type="Pfam" id="PF10516"/>
    </source>
</evidence>
<dbReference type="Pfam" id="PF10516">
    <property type="entry name" value="SHNi-TPR"/>
    <property type="match status" value="1"/>
</dbReference>
<evidence type="ECO:0000256" key="3">
    <source>
        <dbReference type="SAM" id="Coils"/>
    </source>
</evidence>
<dbReference type="Proteomes" id="UP001451303">
    <property type="component" value="Unassembled WGS sequence"/>
</dbReference>
<reference evidence="6 7" key="1">
    <citation type="submission" date="2023-09" db="EMBL/GenBank/DDBJ databases">
        <title>Multi-omics analysis of a traditional fermented food reveals byproduct-associated fungal strains for waste-to-food upcycling.</title>
        <authorList>
            <consortium name="Lawrence Berkeley National Laboratory"/>
            <person name="Rekdal V.M."/>
            <person name="Villalobos-Escobedo J.M."/>
            <person name="Rodriguez-Valeron N."/>
            <person name="Garcia M.O."/>
            <person name="Vasquez D.P."/>
            <person name="Damayanti I."/>
            <person name="Sorensen P.M."/>
            <person name="Baidoo E.E."/>
            <person name="De Carvalho A.C."/>
            <person name="Riley R."/>
            <person name="Lipzen A."/>
            <person name="He G."/>
            <person name="Yan M."/>
            <person name="Haridas S."/>
            <person name="Daum C."/>
            <person name="Yoshinaga Y."/>
            <person name="Ng V."/>
            <person name="Grigoriev I.V."/>
            <person name="Munk R."/>
            <person name="Nuraida L."/>
            <person name="Wijaya C.H."/>
            <person name="Morales P.-C."/>
            <person name="Keasling J.D."/>
        </authorList>
    </citation>
    <scope>NUCLEOTIDE SEQUENCE [LARGE SCALE GENOMIC DNA]</scope>
    <source>
        <strain evidence="6 7">FGSC 2613</strain>
    </source>
</reference>
<name>A0ABR3DU87_NEUIN</name>
<dbReference type="Pfam" id="PF07720">
    <property type="entry name" value="TPR_3"/>
    <property type="match status" value="1"/>
</dbReference>
<feature type="region of interest" description="Disordered" evidence="4">
    <location>
        <begin position="225"/>
        <end position="252"/>
    </location>
</feature>
<gene>
    <name evidence="6" type="ORF">QR685DRAFT_514688</name>
</gene>
<dbReference type="EMBL" id="JAVLET010000001">
    <property type="protein sequence ID" value="KAL0476177.1"/>
    <property type="molecule type" value="Genomic_DNA"/>
</dbReference>
<dbReference type="Gene3D" id="1.25.40.10">
    <property type="entry name" value="Tetratricopeptide repeat domain"/>
    <property type="match status" value="1"/>
</dbReference>
<feature type="compositionally biased region" description="Low complexity" evidence="4">
    <location>
        <begin position="455"/>
        <end position="464"/>
    </location>
</feature>
<evidence type="ECO:0000256" key="4">
    <source>
        <dbReference type="SAM" id="MobiDB-lite"/>
    </source>
</evidence>
<feature type="domain" description="Tetratricopeptide SHNi-TPR" evidence="5">
    <location>
        <begin position="261"/>
        <end position="296"/>
    </location>
</feature>
<comment type="caution">
    <text evidence="6">The sequence shown here is derived from an EMBL/GenBank/DDBJ whole genome shotgun (WGS) entry which is preliminary data.</text>
</comment>
<dbReference type="InterPro" id="IPR051730">
    <property type="entry name" value="NASP-like"/>
</dbReference>
<sequence length="472" mass="51042">MSTPTPAASGTATPIVELNAEEAALSLKVSLADLSAHAAAQYAQKNYDEAADLYAQAAEMQAEMNGEMNPDNAEILFLYGRALFKVGQSKSDVLGGRAPEPKPEKKTARSKKQKKAAATEEKEEGSSSLIKDAVEQATKGAQASIAEAAKEVAHKDEPNPEKKPLFHFEGDENFDDSDKEEEDDDEDAEEGEEEDEDDDDLAVAFQVLDLARVLFEKKLATLEAEQKTQEEGKGKEKESDEAATTTEASPLIKHIKERLGDLHDLLAEISLENERYPAAITDSRASLKYKQQLYTQDSEIIAEAHFKLSLALEFASVTKSSDDDSAVPSEKAGAGGAGVVDQALRDEAAAELEAAIASTKLKLQNKEVELASTHNPEDNDATRRQIADVKEVISDMEQRLVDLRKPPIDINETLGIAAPVSGTKGESLLKVAEEVKEKANDLTGLVKKKRKAESETAPTEAGAPEAKKVKEE</sequence>
<evidence type="ECO:0000313" key="6">
    <source>
        <dbReference type="EMBL" id="KAL0476177.1"/>
    </source>
</evidence>
<feature type="region of interest" description="Disordered" evidence="4">
    <location>
        <begin position="447"/>
        <end position="472"/>
    </location>
</feature>
<feature type="region of interest" description="Disordered" evidence="4">
    <location>
        <begin position="91"/>
        <end position="202"/>
    </location>
</feature>
<evidence type="ECO:0000256" key="2">
    <source>
        <dbReference type="ARBA" id="ARBA00022803"/>
    </source>
</evidence>